<dbReference type="InterPro" id="IPR008928">
    <property type="entry name" value="6-hairpin_glycosidase_sf"/>
</dbReference>
<gene>
    <name evidence="5" type="ORF">GD597_13560</name>
</gene>
<keyword evidence="6" id="KW-1185">Reference proteome</keyword>
<dbReference type="Gene3D" id="1.50.10.10">
    <property type="match status" value="1"/>
</dbReference>
<dbReference type="InterPro" id="IPR012341">
    <property type="entry name" value="6hp_glycosidase-like_sf"/>
</dbReference>
<dbReference type="EMBL" id="WHPF01000009">
    <property type="protein sequence ID" value="NNV56493.1"/>
    <property type="molecule type" value="Genomic_DNA"/>
</dbReference>
<evidence type="ECO:0000256" key="3">
    <source>
        <dbReference type="ARBA" id="ARBA00023235"/>
    </source>
</evidence>
<comment type="caution">
    <text evidence="5">The sequence shown here is derived from an EMBL/GenBank/DDBJ whole genome shotgun (WGS) entry which is preliminary data.</text>
</comment>
<dbReference type="PANTHER" id="PTHR15108">
    <property type="entry name" value="N-ACYLGLUCOSAMINE-2-EPIMERASE"/>
    <property type="match status" value="1"/>
</dbReference>
<dbReference type="RefSeq" id="WP_171608435.1">
    <property type="nucleotide sequence ID" value="NZ_WHPF01000009.1"/>
</dbReference>
<dbReference type="Proteomes" id="UP000598971">
    <property type="component" value="Unassembled WGS sequence"/>
</dbReference>
<dbReference type="Pfam" id="PF07221">
    <property type="entry name" value="GlcNAc_2-epim"/>
    <property type="match status" value="1"/>
</dbReference>
<dbReference type="AlphaFoldDB" id="A0A8J8JTZ3"/>
<sequence>MKNSLDDFAASVENELSAIMYYWQNFTVDTMHAGFYGSVDNNNLPDLNAIKGVVLHARILWSFSAACNYTGQTAYLPVAERAFDYIEKYFIDREFGGVYWSLDAKGNIADGRKQIYALAFCIYGMSEYFAATKKQTALDEAIRLYQCIEQYSYDPAYKGYFEAFSREWGALEDFRLSSKDANEKKTMNTHLHVVEAYANLYKIWPDAGLKEKIAELLQLFVTHFINTQTFHLKLFFDEQWQEKPDVISYGHDIEAAWLLQQCAEIIGDTHLITRLKKYAIHITNAAMEGIDTDGGMWYEYHPVTNELIQQKHWWPQAEAMVGLFNAYQISKNEQYLHVCLKNWQFIQAHIIDKVNGEWYWGVLADNSIMPNQDKAGFWKCPYHNSRACIELLQRIKLLA</sequence>
<evidence type="ECO:0000313" key="6">
    <source>
        <dbReference type="Proteomes" id="UP000598971"/>
    </source>
</evidence>
<name>A0A8J8JTZ3_9BACT</name>
<dbReference type="HAMAP" id="MF_00929">
    <property type="entry name" value="Cellobiose_2_epim"/>
    <property type="match status" value="1"/>
</dbReference>
<comment type="function">
    <text evidence="4">Catalyzes the reversible epimerization of cellobiose to 4-O-beta-D-glucopyranosyl-D-mannose (Glc-Man).</text>
</comment>
<proteinExistence type="inferred from homology"/>
<comment type="similarity">
    <text evidence="2">Belongs to the N-acylglucosamine 2-epimerase family.</text>
</comment>
<organism evidence="5 6">
    <name type="scientific">Limnovirga soli</name>
    <dbReference type="NCBI Taxonomy" id="2656915"/>
    <lineage>
        <taxon>Bacteria</taxon>
        <taxon>Pseudomonadati</taxon>
        <taxon>Bacteroidota</taxon>
        <taxon>Chitinophagia</taxon>
        <taxon>Chitinophagales</taxon>
        <taxon>Chitinophagaceae</taxon>
        <taxon>Limnovirga</taxon>
    </lineage>
</organism>
<reference evidence="5" key="1">
    <citation type="submission" date="2019-10" db="EMBL/GenBank/DDBJ databases">
        <title>Draft genome sequence of Panacibacter sp. KCS-6.</title>
        <authorList>
            <person name="Yim K.J."/>
        </authorList>
    </citation>
    <scope>NUCLEOTIDE SEQUENCE</scope>
    <source>
        <strain evidence="5">KCS-6</strain>
    </source>
</reference>
<accession>A0A8J8JTZ3</accession>
<dbReference type="InterPro" id="IPR010819">
    <property type="entry name" value="AGE/CE"/>
</dbReference>
<dbReference type="GO" id="GO:0005975">
    <property type="term" value="P:carbohydrate metabolic process"/>
    <property type="evidence" value="ECO:0007669"/>
    <property type="project" value="InterPro"/>
</dbReference>
<evidence type="ECO:0000256" key="2">
    <source>
        <dbReference type="ARBA" id="ARBA00008558"/>
    </source>
</evidence>
<dbReference type="SUPFAM" id="SSF48208">
    <property type="entry name" value="Six-hairpin glycosidases"/>
    <property type="match status" value="1"/>
</dbReference>
<dbReference type="InterPro" id="IPR028584">
    <property type="entry name" value="Cellobiose_2_epim"/>
</dbReference>
<evidence type="ECO:0000313" key="5">
    <source>
        <dbReference type="EMBL" id="NNV56493.1"/>
    </source>
</evidence>
<protein>
    <recommendedName>
        <fullName evidence="4">Cellobiose 2-epimerase</fullName>
        <shortName evidence="4">CE</shortName>
        <ecNumber evidence="4">5.1.3.11</ecNumber>
    </recommendedName>
</protein>
<dbReference type="GO" id="GO:0047736">
    <property type="term" value="F:cellobiose epimerase activity"/>
    <property type="evidence" value="ECO:0007669"/>
    <property type="project" value="UniProtKB-UniRule"/>
</dbReference>
<evidence type="ECO:0000256" key="4">
    <source>
        <dbReference type="HAMAP-Rule" id="MF_00929"/>
    </source>
</evidence>
<comment type="similarity">
    <text evidence="4">Belongs to the cellobiose 2-epimerase family.</text>
</comment>
<dbReference type="EC" id="5.1.3.11" evidence="4"/>
<keyword evidence="3 4" id="KW-0413">Isomerase</keyword>
<evidence type="ECO:0000256" key="1">
    <source>
        <dbReference type="ARBA" id="ARBA00001470"/>
    </source>
</evidence>
<comment type="catalytic activity">
    <reaction evidence="1 4">
        <text>D-cellobiose = beta-D-glucosyl-(1-&gt;4)-D-mannopyranose</text>
        <dbReference type="Rhea" id="RHEA:23384"/>
        <dbReference type="ChEBI" id="CHEBI:17057"/>
        <dbReference type="ChEBI" id="CHEBI:47931"/>
        <dbReference type="EC" id="5.1.3.11"/>
    </reaction>
</comment>